<proteinExistence type="predicted"/>
<protein>
    <submittedName>
        <fullName evidence="8">Uncharacterized protein</fullName>
    </submittedName>
</protein>
<keyword evidence="3" id="KW-0479">Metal-binding</keyword>
<keyword evidence="6" id="KW-0464">Manganese</keyword>
<dbReference type="GO" id="GO:0005739">
    <property type="term" value="C:mitochondrion"/>
    <property type="evidence" value="ECO:0007669"/>
    <property type="project" value="TreeGrafter"/>
</dbReference>
<dbReference type="GO" id="GO:0046872">
    <property type="term" value="F:metal ion binding"/>
    <property type="evidence" value="ECO:0007669"/>
    <property type="project" value="UniProtKB-KW"/>
</dbReference>
<comment type="cofactor">
    <cofactor evidence="2">
        <name>Mg(2+)</name>
        <dbReference type="ChEBI" id="CHEBI:18420"/>
    </cofactor>
</comment>
<evidence type="ECO:0000256" key="7">
    <source>
        <dbReference type="SAM" id="MobiDB-lite"/>
    </source>
</evidence>
<keyword evidence="4" id="KW-0378">Hydrolase</keyword>
<evidence type="ECO:0000256" key="4">
    <source>
        <dbReference type="ARBA" id="ARBA00022801"/>
    </source>
</evidence>
<dbReference type="PANTHER" id="PTHR12318">
    <property type="entry name" value="TESTOSTERONE-REGULATED PROTEIN RP2"/>
    <property type="match status" value="1"/>
</dbReference>
<dbReference type="GO" id="GO:0016818">
    <property type="term" value="F:hydrolase activity, acting on acid anhydrides, in phosphorus-containing anhydrides"/>
    <property type="evidence" value="ECO:0007669"/>
    <property type="project" value="InterPro"/>
</dbReference>
<evidence type="ECO:0000256" key="6">
    <source>
        <dbReference type="ARBA" id="ARBA00023211"/>
    </source>
</evidence>
<accession>A0A0S4ITQ6</accession>
<name>A0A0S4ITQ6_BODSA</name>
<sequence>MLRKTVVSRLLNVSGESPSFRAKPGIRNLLVDVAGSPYKEQFKDFWATPVPWQNREYGEKPKIGDPIPTRRAASTIIVAKNRHVDPARVESGEDNDYKVLMHYREGKGRYVKDQFTFPGAPVNGEDTNMESWRPLLKRRGLVTHYDDLHERLCAIRALLIQANLLVIPKEGGGIAEVEGPPGPKKWHVICAQHPRHMRDLLDALELPLETVMSQLIPFRKIVTPASETFRFDNVNYIIPFDKIPCVEFTLSNVGEQLVWVSPMEALARFNAGIMNMPTPCAILLSELTNQCHTFAQVTSPEIHAKMETPVILPQVAHHKTASGGAFPSSHVPHADDGSVVSTVLLPGDLHHTETTAEDRQQKYLRRFVYEKDYPYGVRAVFEERPASEEESLLHVEMAPAQLLEEANEMDMVYADTPYMKRQVEPSAVGRTLYATPEIQLQEGPEGPNGLVQRERQKYTGLEDHDDESDLVRTTPALERLRERNNPMGPLY</sequence>
<dbReference type="OMA" id="RRWHMIC"/>
<dbReference type="Gene3D" id="3.90.79.10">
    <property type="entry name" value="Nucleoside Triphosphate Pyrophosphohydrolase"/>
    <property type="match status" value="1"/>
</dbReference>
<dbReference type="VEuPathDB" id="TriTrypDB:BSAL_66755"/>
<dbReference type="AlphaFoldDB" id="A0A0S4ITQ6"/>
<evidence type="ECO:0000313" key="9">
    <source>
        <dbReference type="Proteomes" id="UP000051952"/>
    </source>
</evidence>
<keyword evidence="5" id="KW-0460">Magnesium</keyword>
<organism evidence="8 9">
    <name type="scientific">Bodo saltans</name>
    <name type="common">Flagellated protozoan</name>
    <dbReference type="NCBI Taxonomy" id="75058"/>
    <lineage>
        <taxon>Eukaryota</taxon>
        <taxon>Discoba</taxon>
        <taxon>Euglenozoa</taxon>
        <taxon>Kinetoplastea</taxon>
        <taxon>Metakinetoplastina</taxon>
        <taxon>Eubodonida</taxon>
        <taxon>Bodonidae</taxon>
        <taxon>Bodo</taxon>
    </lineage>
</organism>
<dbReference type="OrthoDB" id="1695362at2759"/>
<evidence type="ECO:0000256" key="1">
    <source>
        <dbReference type="ARBA" id="ARBA00001936"/>
    </source>
</evidence>
<dbReference type="EMBL" id="CYKH01000431">
    <property type="protein sequence ID" value="CUF88270.1"/>
    <property type="molecule type" value="Genomic_DNA"/>
</dbReference>
<dbReference type="Proteomes" id="UP000051952">
    <property type="component" value="Unassembled WGS sequence"/>
</dbReference>
<evidence type="ECO:0000313" key="8">
    <source>
        <dbReference type="EMBL" id="CUF88270.1"/>
    </source>
</evidence>
<feature type="region of interest" description="Disordered" evidence="7">
    <location>
        <begin position="439"/>
        <end position="491"/>
    </location>
</feature>
<dbReference type="InterPro" id="IPR039121">
    <property type="entry name" value="NUDT19"/>
</dbReference>
<evidence type="ECO:0000256" key="5">
    <source>
        <dbReference type="ARBA" id="ARBA00022842"/>
    </source>
</evidence>
<feature type="compositionally biased region" description="Basic and acidic residues" evidence="7">
    <location>
        <begin position="452"/>
        <end position="462"/>
    </location>
</feature>
<evidence type="ECO:0000256" key="2">
    <source>
        <dbReference type="ARBA" id="ARBA00001946"/>
    </source>
</evidence>
<dbReference type="PANTHER" id="PTHR12318:SF0">
    <property type="entry name" value="ACYL-COENZYME A DIPHOSPHATASE NUDT19"/>
    <property type="match status" value="1"/>
</dbReference>
<evidence type="ECO:0000256" key="3">
    <source>
        <dbReference type="ARBA" id="ARBA00022723"/>
    </source>
</evidence>
<comment type="cofactor">
    <cofactor evidence="1">
        <name>Mn(2+)</name>
        <dbReference type="ChEBI" id="CHEBI:29035"/>
    </cofactor>
</comment>
<keyword evidence="9" id="KW-1185">Reference proteome</keyword>
<gene>
    <name evidence="8" type="ORF">BSAL_66755</name>
</gene>
<reference evidence="9" key="1">
    <citation type="submission" date="2015-09" db="EMBL/GenBank/DDBJ databases">
        <authorList>
            <consortium name="Pathogen Informatics"/>
        </authorList>
    </citation>
    <scope>NUCLEOTIDE SEQUENCE [LARGE SCALE GENOMIC DNA]</scope>
    <source>
        <strain evidence="9">Lake Konstanz</strain>
    </source>
</reference>